<dbReference type="AlphaFoldDB" id="A0A2R4BJ73"/>
<keyword evidence="2" id="KW-1185">Reference proteome</keyword>
<sequence length="106" mass="12036">MWLMSPRGFVSIVRKDCPPDHLLVRARRRQDLEALFPGANIIEGAGTDYRFRAAIPEAEVVGVISRELLDIDYANHKAATKDDELHDAYMSVWSAMARLQDGKPRR</sequence>
<evidence type="ECO:0000313" key="2">
    <source>
        <dbReference type="Proteomes" id="UP000241885"/>
    </source>
</evidence>
<evidence type="ECO:0000313" key="1">
    <source>
        <dbReference type="EMBL" id="AVR87370.1"/>
    </source>
</evidence>
<dbReference type="Proteomes" id="UP000241885">
    <property type="component" value="Chromosome"/>
</dbReference>
<name>A0A2R4BJ73_THAAR</name>
<dbReference type="KEGG" id="tak:Tharo_0420"/>
<accession>A0A2R4BJ73</accession>
<reference evidence="1 2" key="1">
    <citation type="submission" date="2018-03" db="EMBL/GenBank/DDBJ databases">
        <title>Complete genome sequence of Thauera aromatica, a model organism for studying aromatic compound degradation under denitrifying conditions.</title>
        <authorList>
            <person name="Lo H.-Y."/>
            <person name="Goris T."/>
            <person name="Boll M."/>
            <person name="Mueller J.A."/>
        </authorList>
    </citation>
    <scope>NUCLEOTIDE SEQUENCE [LARGE SCALE GENOMIC DNA]</scope>
    <source>
        <strain evidence="1 2">K172</strain>
    </source>
</reference>
<dbReference type="OrthoDB" id="487531at2"/>
<organism evidence="1 2">
    <name type="scientific">Thauera aromatica K172</name>
    <dbReference type="NCBI Taxonomy" id="44139"/>
    <lineage>
        <taxon>Bacteria</taxon>
        <taxon>Pseudomonadati</taxon>
        <taxon>Pseudomonadota</taxon>
        <taxon>Betaproteobacteria</taxon>
        <taxon>Rhodocyclales</taxon>
        <taxon>Zoogloeaceae</taxon>
        <taxon>Thauera</taxon>
    </lineage>
</organism>
<dbReference type="EMBL" id="CP028339">
    <property type="protein sequence ID" value="AVR87370.1"/>
    <property type="molecule type" value="Genomic_DNA"/>
</dbReference>
<proteinExistence type="predicted"/>
<dbReference type="RefSeq" id="WP_107219795.1">
    <property type="nucleotide sequence ID" value="NZ_CP028339.1"/>
</dbReference>
<gene>
    <name evidence="1" type="ORF">Tharo_0420</name>
</gene>
<protein>
    <submittedName>
        <fullName evidence="1">Uncharacterized protein</fullName>
    </submittedName>
</protein>